<gene>
    <name evidence="1" type="ORF">CWE12_12905</name>
</gene>
<keyword evidence="2" id="KW-1185">Reference proteome</keyword>
<dbReference type="Proteomes" id="UP000287410">
    <property type="component" value="Unassembled WGS sequence"/>
</dbReference>
<name>A0ABY0BV78_9GAMM</name>
<protein>
    <submittedName>
        <fullName evidence="1">Uncharacterized protein</fullName>
    </submittedName>
</protein>
<sequence length="89" mass="9399">MSQQLNVDWSSPEGQAYRNALTAQGLDDATDAATVTSMFTPAGVTTTALGYFSMAALSLLGLHERIGDGAGILEESMNNEGLREEDSDD</sequence>
<dbReference type="RefSeq" id="WP_126790120.1">
    <property type="nucleotide sequence ID" value="NZ_PIPN01000006.1"/>
</dbReference>
<dbReference type="EMBL" id="PIPN01000006">
    <property type="protein sequence ID" value="RUO28114.1"/>
    <property type="molecule type" value="Genomic_DNA"/>
</dbReference>
<proteinExistence type="predicted"/>
<evidence type="ECO:0000313" key="1">
    <source>
        <dbReference type="EMBL" id="RUO28114.1"/>
    </source>
</evidence>
<accession>A0ABY0BV78</accession>
<reference evidence="1 2" key="1">
    <citation type="journal article" date="2018" name="Front. Microbiol.">
        <title>Genome-Based Analysis Reveals the Taxonomy and Diversity of the Family Idiomarinaceae.</title>
        <authorList>
            <person name="Liu Y."/>
            <person name="Lai Q."/>
            <person name="Shao Z."/>
        </authorList>
    </citation>
    <scope>NUCLEOTIDE SEQUENCE [LARGE SCALE GENOMIC DNA]</scope>
    <source>
        <strain evidence="1 2">GBSy1</strain>
    </source>
</reference>
<comment type="caution">
    <text evidence="1">The sequence shown here is derived from an EMBL/GenBank/DDBJ whole genome shotgun (WGS) entry which is preliminary data.</text>
</comment>
<evidence type="ECO:0000313" key="2">
    <source>
        <dbReference type="Proteomes" id="UP000287410"/>
    </source>
</evidence>
<organism evidence="1 2">
    <name type="scientific">Aliidiomarina sedimenti</name>
    <dbReference type="NCBI Taxonomy" id="1933879"/>
    <lineage>
        <taxon>Bacteria</taxon>
        <taxon>Pseudomonadati</taxon>
        <taxon>Pseudomonadota</taxon>
        <taxon>Gammaproteobacteria</taxon>
        <taxon>Alteromonadales</taxon>
        <taxon>Idiomarinaceae</taxon>
        <taxon>Aliidiomarina</taxon>
    </lineage>
</organism>